<protein>
    <recommendedName>
        <fullName evidence="3">Isochorismatase-like domain-containing protein</fullName>
    </recommendedName>
</protein>
<feature type="domain" description="Isochorismatase-like" evidence="3">
    <location>
        <begin position="27"/>
        <end position="208"/>
    </location>
</feature>
<evidence type="ECO:0000259" key="3">
    <source>
        <dbReference type="Pfam" id="PF00857"/>
    </source>
</evidence>
<dbReference type="InterPro" id="IPR036380">
    <property type="entry name" value="Isochorismatase-like_sf"/>
</dbReference>
<dbReference type="GeneID" id="41971746"/>
<dbReference type="Pfam" id="PF00857">
    <property type="entry name" value="Isochorismatase"/>
    <property type="match status" value="1"/>
</dbReference>
<comment type="caution">
    <text evidence="4">The sequence shown here is derived from an EMBL/GenBank/DDBJ whole genome shotgun (WGS) entry which is preliminary data.</text>
</comment>
<dbReference type="STRING" id="1093900.A0A507BF68"/>
<proteinExistence type="inferred from homology"/>
<name>A0A507BF68_9PEZI</name>
<dbReference type="OrthoDB" id="1739143at2759"/>
<evidence type="ECO:0000256" key="1">
    <source>
        <dbReference type="ARBA" id="ARBA00006336"/>
    </source>
</evidence>
<keyword evidence="5" id="KW-1185">Reference proteome</keyword>
<dbReference type="PANTHER" id="PTHR43540">
    <property type="entry name" value="PEROXYUREIDOACRYLATE/UREIDOACRYLATE AMIDOHYDROLASE-RELATED"/>
    <property type="match status" value="1"/>
</dbReference>
<dbReference type="InParanoid" id="A0A507BF68"/>
<sequence length="223" mass="24012">MSVQHASSESYARSGFANRMGWGKRPALLIIDVCKAYWDASSPLSLLGNPDAEQAPDSMRKLVKAARAAKIPVVWSQVEYTQPDMADAGLFWHKAKVLDVWKKGDTRGLAACLEGLEPADGDAVVVKKYASAFFGTTLASTLQVMNVDTLVICGVSTSGCVRATTLDAMQHGFRPMVVASACGDRTPEIQKANLFDLDSKYADVVSEEEAIINISKGWAGHKS</sequence>
<evidence type="ECO:0000313" key="4">
    <source>
        <dbReference type="EMBL" id="TPX15601.1"/>
    </source>
</evidence>
<keyword evidence="2" id="KW-0378">Hydrolase</keyword>
<dbReference type="EMBL" id="SKBQ01000020">
    <property type="protein sequence ID" value="TPX15601.1"/>
    <property type="molecule type" value="Genomic_DNA"/>
</dbReference>
<comment type="similarity">
    <text evidence="1">Belongs to the isochorismatase family.</text>
</comment>
<dbReference type="InterPro" id="IPR000868">
    <property type="entry name" value="Isochorismatase-like_dom"/>
</dbReference>
<dbReference type="GO" id="GO:0016787">
    <property type="term" value="F:hydrolase activity"/>
    <property type="evidence" value="ECO:0007669"/>
    <property type="project" value="UniProtKB-KW"/>
</dbReference>
<organism evidence="4 5">
    <name type="scientific">Thyridium curvatum</name>
    <dbReference type="NCBI Taxonomy" id="1093900"/>
    <lineage>
        <taxon>Eukaryota</taxon>
        <taxon>Fungi</taxon>
        <taxon>Dikarya</taxon>
        <taxon>Ascomycota</taxon>
        <taxon>Pezizomycotina</taxon>
        <taxon>Sordariomycetes</taxon>
        <taxon>Sordariomycetidae</taxon>
        <taxon>Thyridiales</taxon>
        <taxon>Thyridiaceae</taxon>
        <taxon>Thyridium</taxon>
    </lineage>
</organism>
<dbReference type="Proteomes" id="UP000319257">
    <property type="component" value="Unassembled WGS sequence"/>
</dbReference>
<reference evidence="4 5" key="1">
    <citation type="submission" date="2019-06" db="EMBL/GenBank/DDBJ databases">
        <title>Draft genome sequence of the filamentous fungus Phialemoniopsis curvata isolated from diesel fuel.</title>
        <authorList>
            <person name="Varaljay V.A."/>
            <person name="Lyon W.J."/>
            <person name="Crouch A.L."/>
            <person name="Drake C.E."/>
            <person name="Hollomon J.M."/>
            <person name="Nadeau L.J."/>
            <person name="Nunn H.S."/>
            <person name="Stevenson B.S."/>
            <person name="Bojanowski C.L."/>
            <person name="Crookes-Goodson W.J."/>
        </authorList>
    </citation>
    <scope>NUCLEOTIDE SEQUENCE [LARGE SCALE GENOMIC DNA]</scope>
    <source>
        <strain evidence="4 5">D216</strain>
    </source>
</reference>
<dbReference type="RefSeq" id="XP_030997312.1">
    <property type="nucleotide sequence ID" value="XM_031138695.1"/>
</dbReference>
<dbReference type="InterPro" id="IPR050272">
    <property type="entry name" value="Isochorismatase-like_hydrls"/>
</dbReference>
<dbReference type="Gene3D" id="3.40.50.850">
    <property type="entry name" value="Isochorismatase-like"/>
    <property type="match status" value="1"/>
</dbReference>
<evidence type="ECO:0000256" key="2">
    <source>
        <dbReference type="ARBA" id="ARBA00022801"/>
    </source>
</evidence>
<gene>
    <name evidence="4" type="ORF">E0L32_004299</name>
</gene>
<accession>A0A507BF68</accession>
<evidence type="ECO:0000313" key="5">
    <source>
        <dbReference type="Proteomes" id="UP000319257"/>
    </source>
</evidence>
<dbReference type="SUPFAM" id="SSF52499">
    <property type="entry name" value="Isochorismatase-like hydrolases"/>
    <property type="match status" value="1"/>
</dbReference>
<dbReference type="PANTHER" id="PTHR43540:SF1">
    <property type="entry name" value="ISOCHORISMATASE HYDROLASE"/>
    <property type="match status" value="1"/>
</dbReference>
<dbReference type="AlphaFoldDB" id="A0A507BF68"/>